<evidence type="ECO:0000256" key="16">
    <source>
        <dbReference type="ARBA" id="ARBA00023209"/>
    </source>
</evidence>
<evidence type="ECO:0000256" key="18">
    <source>
        <dbReference type="RuleBase" id="RU003938"/>
    </source>
</evidence>
<keyword evidence="13 20" id="KW-1133">Transmembrane helix</keyword>
<evidence type="ECO:0000256" key="17">
    <source>
        <dbReference type="ARBA" id="ARBA00023264"/>
    </source>
</evidence>
<evidence type="ECO:0000256" key="6">
    <source>
        <dbReference type="ARBA" id="ARBA00012487"/>
    </source>
</evidence>
<dbReference type="InterPro" id="IPR000374">
    <property type="entry name" value="PC_trans"/>
</dbReference>
<feature type="transmembrane region" description="Helical" evidence="20">
    <location>
        <begin position="560"/>
        <end position="578"/>
    </location>
</feature>
<dbReference type="PANTHER" id="PTHR46382">
    <property type="entry name" value="PHOSPHATIDATE CYTIDYLYLTRANSFERASE"/>
    <property type="match status" value="1"/>
</dbReference>
<dbReference type="GO" id="GO:0016779">
    <property type="term" value="F:nucleotidyltransferase activity"/>
    <property type="evidence" value="ECO:0007669"/>
    <property type="project" value="UniProtKB-KW"/>
</dbReference>
<feature type="transmembrane region" description="Helical" evidence="20">
    <location>
        <begin position="492"/>
        <end position="512"/>
    </location>
</feature>
<keyword evidence="9" id="KW-0444">Lipid biosynthesis</keyword>
<comment type="catalytic activity">
    <reaction evidence="1 18">
        <text>a 1,2-diacyl-sn-glycero-3-phosphate + CTP + H(+) = a CDP-1,2-diacyl-sn-glycerol + diphosphate</text>
        <dbReference type="Rhea" id="RHEA:16229"/>
        <dbReference type="ChEBI" id="CHEBI:15378"/>
        <dbReference type="ChEBI" id="CHEBI:33019"/>
        <dbReference type="ChEBI" id="CHEBI:37563"/>
        <dbReference type="ChEBI" id="CHEBI:58332"/>
        <dbReference type="ChEBI" id="CHEBI:58608"/>
        <dbReference type="EC" id="2.7.7.41"/>
    </reaction>
</comment>
<comment type="subcellular location">
    <subcellularLocation>
        <location evidence="2">Cell membrane</location>
        <topology evidence="2">Multi-pass membrane protein</topology>
    </subcellularLocation>
</comment>
<feature type="region of interest" description="Disordered" evidence="19">
    <location>
        <begin position="67"/>
        <end position="292"/>
    </location>
</feature>
<feature type="transmembrane region" description="Helical" evidence="20">
    <location>
        <begin position="451"/>
        <end position="471"/>
    </location>
</feature>
<keyword evidence="12 18" id="KW-0548">Nucleotidyltransferase</keyword>
<dbReference type="PROSITE" id="PS01315">
    <property type="entry name" value="CDS"/>
    <property type="match status" value="1"/>
</dbReference>
<dbReference type="PANTHER" id="PTHR46382:SF1">
    <property type="entry name" value="PHOSPHATIDATE CYTIDYLYLTRANSFERASE"/>
    <property type="match status" value="1"/>
</dbReference>
<feature type="transmembrane region" description="Helical" evidence="20">
    <location>
        <begin position="416"/>
        <end position="439"/>
    </location>
</feature>
<name>A0ABV3Y161_9ACTN</name>
<gene>
    <name evidence="21" type="ORF">AB6A68_05575</name>
</gene>
<comment type="similarity">
    <text evidence="5 18">Belongs to the CDS family.</text>
</comment>
<keyword evidence="8" id="KW-1003">Cell membrane</keyword>
<evidence type="ECO:0000313" key="21">
    <source>
        <dbReference type="EMBL" id="MEX6429307.1"/>
    </source>
</evidence>
<feature type="compositionally biased region" description="Basic and acidic residues" evidence="19">
    <location>
        <begin position="42"/>
        <end position="53"/>
    </location>
</feature>
<feature type="transmembrane region" description="Helical" evidence="20">
    <location>
        <begin position="391"/>
        <end position="409"/>
    </location>
</feature>
<keyword evidence="15 20" id="KW-0472">Membrane</keyword>
<feature type="compositionally biased region" description="Basic and acidic residues" evidence="19">
    <location>
        <begin position="236"/>
        <end position="256"/>
    </location>
</feature>
<evidence type="ECO:0000256" key="12">
    <source>
        <dbReference type="ARBA" id="ARBA00022695"/>
    </source>
</evidence>
<evidence type="ECO:0000256" key="13">
    <source>
        <dbReference type="ARBA" id="ARBA00022989"/>
    </source>
</evidence>
<comment type="pathway">
    <text evidence="4">Lipid metabolism.</text>
</comment>
<reference evidence="21 22" key="1">
    <citation type="submission" date="2024-07" db="EMBL/GenBank/DDBJ databases">
        <title>Draft Genome Sequence of Ferrimicrobium acidiphilum Strain YE2023, Isolated from a Pulp of Bioleach Reactor.</title>
        <authorList>
            <person name="Elkina Y.A."/>
            <person name="Bulaeva A.G."/>
            <person name="Beletsky A.V."/>
            <person name="Mardanov A.V."/>
        </authorList>
    </citation>
    <scope>NUCLEOTIDE SEQUENCE [LARGE SCALE GENOMIC DNA]</scope>
    <source>
        <strain evidence="21 22">YE2023</strain>
    </source>
</reference>
<feature type="compositionally biased region" description="Basic and acidic residues" evidence="19">
    <location>
        <begin position="109"/>
        <end position="129"/>
    </location>
</feature>
<feature type="transmembrane region" description="Helical" evidence="20">
    <location>
        <begin position="325"/>
        <end position="354"/>
    </location>
</feature>
<protein>
    <recommendedName>
        <fullName evidence="7 18">Phosphatidate cytidylyltransferase</fullName>
        <ecNumber evidence="6 18">2.7.7.41</ecNumber>
    </recommendedName>
</protein>
<proteinExistence type="inferred from homology"/>
<keyword evidence="14" id="KW-0443">Lipid metabolism</keyword>
<evidence type="ECO:0000256" key="8">
    <source>
        <dbReference type="ARBA" id="ARBA00022475"/>
    </source>
</evidence>
<feature type="transmembrane region" description="Helical" evidence="20">
    <location>
        <begin position="366"/>
        <end position="385"/>
    </location>
</feature>
<feature type="region of interest" description="Disordered" evidence="19">
    <location>
        <begin position="1"/>
        <end position="55"/>
    </location>
</feature>
<evidence type="ECO:0000256" key="7">
    <source>
        <dbReference type="ARBA" id="ARBA00019373"/>
    </source>
</evidence>
<keyword evidence="17" id="KW-1208">Phospholipid metabolism</keyword>
<sequence length="583" mass="61584">MGEEEERHRRGPSAEPGGSLFDDPASTQDNKGDDDVTLMGVGDDRPNHARADEDVTISFDASDITQSFANGDWRGMGSEDRTVELPSWREPATGEIPRILEELAGEPLPRIHERSPDNFDALEDREPLERPGSASTSPGSSAQGLPGDDTLAEVDDFIVPVERVRLDDADRRASPHRAREPEVQMAQPETSGGEAARSRNTGEDPISKRKVAEPNGGDRIVNAADAASPGVSSSRDGVDAREPEVFEPRTRHEVVSSRRRVTRDRTSRGANRMREHHSNQDQDHTNQDQTMTPDVDEHLAGVEAETPAQPLGAARAKAVRSITGIVLAAIFLGALKLGVATTLVAVTIAVVTAAAEGYNLLRKGGYRPAAFVGLLAVIGLVVGAYLAGEDAIVIVMVASIVVSLVWFMVQHRGANFVVGVTTTMVMVVWVGLFGAFAGLLLRSSLFGSGGLGLLVGTLLCATSADVFAFFGGSLFGKHKLAPAISPGKTIEGALIGGLGAIAMGGLFVPLIHPFTLTAGLALGVAAAIIAPIGDLAESALKRSVSVKDSSRLLPGHGGMLDRIDGILIVLPVAFYLFLSLHLR</sequence>
<dbReference type="EMBL" id="JBFSHR010000014">
    <property type="protein sequence ID" value="MEX6429307.1"/>
    <property type="molecule type" value="Genomic_DNA"/>
</dbReference>
<keyword evidence="11 18" id="KW-0812">Transmembrane</keyword>
<feature type="compositionally biased region" description="Basic and acidic residues" evidence="19">
    <location>
        <begin position="196"/>
        <end position="212"/>
    </location>
</feature>
<feature type="compositionally biased region" description="Low complexity" evidence="19">
    <location>
        <begin position="131"/>
        <end position="142"/>
    </location>
</feature>
<evidence type="ECO:0000256" key="5">
    <source>
        <dbReference type="ARBA" id="ARBA00010185"/>
    </source>
</evidence>
<evidence type="ECO:0000256" key="1">
    <source>
        <dbReference type="ARBA" id="ARBA00001698"/>
    </source>
</evidence>
<feature type="compositionally biased region" description="Basic and acidic residues" evidence="19">
    <location>
        <begin position="162"/>
        <end position="182"/>
    </location>
</feature>
<accession>A0ABV3Y161</accession>
<evidence type="ECO:0000256" key="10">
    <source>
        <dbReference type="ARBA" id="ARBA00022679"/>
    </source>
</evidence>
<keyword evidence="22" id="KW-1185">Reference proteome</keyword>
<feature type="compositionally biased region" description="Basic and acidic residues" evidence="19">
    <location>
        <begin position="263"/>
        <end position="286"/>
    </location>
</feature>
<dbReference type="EC" id="2.7.7.41" evidence="6 18"/>
<keyword evidence="10 18" id="KW-0808">Transferase</keyword>
<evidence type="ECO:0000256" key="4">
    <source>
        <dbReference type="ARBA" id="ARBA00005189"/>
    </source>
</evidence>
<dbReference type="RefSeq" id="WP_298403647.1">
    <property type="nucleotide sequence ID" value="NZ_JBFSHR010000014.1"/>
</dbReference>
<evidence type="ECO:0000256" key="11">
    <source>
        <dbReference type="ARBA" id="ARBA00022692"/>
    </source>
</evidence>
<evidence type="ECO:0000256" key="14">
    <source>
        <dbReference type="ARBA" id="ARBA00023098"/>
    </source>
</evidence>
<dbReference type="Pfam" id="PF01148">
    <property type="entry name" value="CTP_transf_1"/>
    <property type="match status" value="1"/>
</dbReference>
<dbReference type="Proteomes" id="UP001560267">
    <property type="component" value="Unassembled WGS sequence"/>
</dbReference>
<comment type="pathway">
    <text evidence="3 18">Phospholipid metabolism; CDP-diacylglycerol biosynthesis; CDP-diacylglycerol from sn-glycerol 3-phosphate: step 3/3.</text>
</comment>
<evidence type="ECO:0000313" key="22">
    <source>
        <dbReference type="Proteomes" id="UP001560267"/>
    </source>
</evidence>
<evidence type="ECO:0000256" key="19">
    <source>
        <dbReference type="SAM" id="MobiDB-lite"/>
    </source>
</evidence>
<evidence type="ECO:0000256" key="15">
    <source>
        <dbReference type="ARBA" id="ARBA00023136"/>
    </source>
</evidence>
<evidence type="ECO:0000256" key="20">
    <source>
        <dbReference type="SAM" id="Phobius"/>
    </source>
</evidence>
<keyword evidence="16" id="KW-0594">Phospholipid biosynthesis</keyword>
<evidence type="ECO:0000256" key="2">
    <source>
        <dbReference type="ARBA" id="ARBA00004651"/>
    </source>
</evidence>
<comment type="caution">
    <text evidence="21">The sequence shown here is derived from an EMBL/GenBank/DDBJ whole genome shotgun (WGS) entry which is preliminary data.</text>
</comment>
<evidence type="ECO:0000256" key="3">
    <source>
        <dbReference type="ARBA" id="ARBA00005119"/>
    </source>
</evidence>
<evidence type="ECO:0000256" key="9">
    <source>
        <dbReference type="ARBA" id="ARBA00022516"/>
    </source>
</evidence>
<organism evidence="21 22">
    <name type="scientific">Ferrimicrobium acidiphilum</name>
    <dbReference type="NCBI Taxonomy" id="121039"/>
    <lineage>
        <taxon>Bacteria</taxon>
        <taxon>Bacillati</taxon>
        <taxon>Actinomycetota</taxon>
        <taxon>Acidimicrobiia</taxon>
        <taxon>Acidimicrobiales</taxon>
        <taxon>Acidimicrobiaceae</taxon>
        <taxon>Ferrimicrobium</taxon>
    </lineage>
</organism>